<dbReference type="Proteomes" id="UP000076154">
    <property type="component" value="Unassembled WGS sequence"/>
</dbReference>
<gene>
    <name evidence="2" type="ORF">Hypma_005230</name>
</gene>
<name>A0A369J141_HYPMA</name>
<feature type="compositionally biased region" description="Basic and acidic residues" evidence="1">
    <location>
        <begin position="20"/>
        <end position="30"/>
    </location>
</feature>
<organism evidence="2 3">
    <name type="scientific">Hypsizygus marmoreus</name>
    <name type="common">White beech mushroom</name>
    <name type="synonym">Agaricus marmoreus</name>
    <dbReference type="NCBI Taxonomy" id="39966"/>
    <lineage>
        <taxon>Eukaryota</taxon>
        <taxon>Fungi</taxon>
        <taxon>Dikarya</taxon>
        <taxon>Basidiomycota</taxon>
        <taxon>Agaricomycotina</taxon>
        <taxon>Agaricomycetes</taxon>
        <taxon>Agaricomycetidae</taxon>
        <taxon>Agaricales</taxon>
        <taxon>Tricholomatineae</taxon>
        <taxon>Lyophyllaceae</taxon>
        <taxon>Hypsizygus</taxon>
    </lineage>
</organism>
<evidence type="ECO:0000256" key="1">
    <source>
        <dbReference type="SAM" id="MobiDB-lite"/>
    </source>
</evidence>
<dbReference type="STRING" id="39966.A0A369J141"/>
<proteinExistence type="predicted"/>
<dbReference type="InParanoid" id="A0A369J141"/>
<evidence type="ECO:0000313" key="2">
    <source>
        <dbReference type="EMBL" id="RDB15112.1"/>
    </source>
</evidence>
<dbReference type="OrthoDB" id="74545at2759"/>
<sequence>MDPHTFTVCFTIDKKRPMHKEFRDGSEDSRIASSSESDEDEGSNTEYKGHEAPYPSLHRLTLVPAATAKASLALIPFLRSTSFSFFLLKTQAMESAAFGQTLQFITSIKLQELEKQRLAYQEHAKVLQEAEAAGNDLIARVEILLKAVTSWSGSGKLESISNVGGKLNIANLSLWLPQAKKDPSFSSEILHSWIDTLETHIKHSTMRFHCAKLFGNLFNEWLASGDSSTAATGATLDDTASVTSSEFEKVGRKELYDQQDRLTSIIFDEKVIDTQAVESYLTELFSEDEASKALQGLRTDLELFGKQLKHAVINNFDVEHAIHGLLASGLMDEGKRATLAEFLENDTVIQEVASVLTMRMASLDSWSWPAEGIVIEMRRHLNGKYRAFTDPEIVDALLLQHIGVSWQVRFKAGFKRIFESKAWNKTFPPFSAEENKRIFAQLGISGRESIEYRRREMREKSFLLSQLSSTANRPSTYDDLLDAPASTNENSPAAIKQKLLQIMVTECELNSTLYGTHAVIRSDLEWFGPSLPHASILTILKFFGVSEEWCKFFDTFLQAPLRFKQGPPGEVRIRKRGTPFSYALSVVCGEVLLFGMDFAVNQRAAGLFLYRMHDDLWLWDAKAEKCATGWKEMSIYANLVGLKFNESKTGSAWVGSAAKPAGLPDGDIRWGFLKFDQVMARFVIDQQDVDSHIVELRRQLAATKSVFGWVNAYNKYMAFFVRNFGGRPAACFGQDHTTDIIDTLAKVQRELFPSTEGGAVSHLRSVIESRFGIQDLPQGYFYLPIGSGGLELHNPMIELFAMPQELPEDRQSFAAQVKKDPTAYKLMKENWENPLNSMDPKQFHYTGPVISFEEYVSLRETCLSSWQSTYDAMLTVTQPANIISTPAVEAFAGLRSAAGKRWDQMDWYQRWVVSLYGEEVVKRFGGLEVVDPALIPVGMVQLFRNSKMKLDE</sequence>
<evidence type="ECO:0008006" key="4">
    <source>
        <dbReference type="Google" id="ProtNLM"/>
    </source>
</evidence>
<dbReference type="PANTHER" id="PTHR37015:SF2">
    <property type="entry name" value="REVERSE TRANSCRIPTASE DOMAIN-CONTAINING PROTEIN"/>
    <property type="match status" value="1"/>
</dbReference>
<comment type="caution">
    <text evidence="2">The sequence shown here is derived from an EMBL/GenBank/DDBJ whole genome shotgun (WGS) entry which is preliminary data.</text>
</comment>
<evidence type="ECO:0000313" key="3">
    <source>
        <dbReference type="Proteomes" id="UP000076154"/>
    </source>
</evidence>
<dbReference type="AlphaFoldDB" id="A0A369J141"/>
<keyword evidence="3" id="KW-1185">Reference proteome</keyword>
<dbReference type="EMBL" id="LUEZ02000215">
    <property type="protein sequence ID" value="RDB15112.1"/>
    <property type="molecule type" value="Genomic_DNA"/>
</dbReference>
<accession>A0A369J141</accession>
<feature type="region of interest" description="Disordered" evidence="1">
    <location>
        <begin position="20"/>
        <end position="52"/>
    </location>
</feature>
<protein>
    <recommendedName>
        <fullName evidence="4">Reverse transcriptase domain-containing protein</fullName>
    </recommendedName>
</protein>
<reference evidence="2" key="1">
    <citation type="submission" date="2018-04" db="EMBL/GenBank/DDBJ databases">
        <title>Whole genome sequencing of Hypsizygus marmoreus.</title>
        <authorList>
            <person name="Choi I.-G."/>
            <person name="Min B."/>
            <person name="Kim J.-G."/>
            <person name="Kim S."/>
            <person name="Oh Y.-L."/>
            <person name="Kong W.-S."/>
            <person name="Park H."/>
            <person name="Jeong J."/>
            <person name="Song E.-S."/>
        </authorList>
    </citation>
    <scope>NUCLEOTIDE SEQUENCE [LARGE SCALE GENOMIC DNA]</scope>
    <source>
        <strain evidence="2">51987-8</strain>
    </source>
</reference>
<dbReference type="PANTHER" id="PTHR37015">
    <property type="entry name" value="REVERSE TRANSCRIPTASE DOMAIN-CONTAINING PROTEIN"/>
    <property type="match status" value="1"/>
</dbReference>